<evidence type="ECO:0008006" key="4">
    <source>
        <dbReference type="Google" id="ProtNLM"/>
    </source>
</evidence>
<dbReference type="AlphaFoldDB" id="A0A087CJ41"/>
<feature type="transmembrane region" description="Helical" evidence="1">
    <location>
        <begin position="60"/>
        <end position="82"/>
    </location>
</feature>
<feature type="transmembrane region" description="Helical" evidence="1">
    <location>
        <begin position="349"/>
        <end position="370"/>
    </location>
</feature>
<feature type="transmembrane region" description="Helical" evidence="1">
    <location>
        <begin position="102"/>
        <end position="122"/>
    </location>
</feature>
<feature type="transmembrane region" description="Helical" evidence="1">
    <location>
        <begin position="190"/>
        <end position="210"/>
    </location>
</feature>
<keyword evidence="1" id="KW-0472">Membrane</keyword>
<reference evidence="2 3" key="1">
    <citation type="submission" date="2014-03" db="EMBL/GenBank/DDBJ databases">
        <title>Genomics of Bifidobacteria.</title>
        <authorList>
            <person name="Ventura M."/>
            <person name="Milani C."/>
            <person name="Lugli G.A."/>
        </authorList>
    </citation>
    <scope>NUCLEOTIDE SEQUENCE [LARGE SCALE GENOMIC DNA]</scope>
    <source>
        <strain evidence="2 3">LMG 21775</strain>
    </source>
</reference>
<feature type="transmembrane region" description="Helical" evidence="1">
    <location>
        <begin position="216"/>
        <end position="232"/>
    </location>
</feature>
<protein>
    <recommendedName>
        <fullName evidence="4">Polysaccharide polymerase</fullName>
    </recommendedName>
</protein>
<feature type="transmembrane region" description="Helical" evidence="1">
    <location>
        <begin position="244"/>
        <end position="266"/>
    </location>
</feature>
<keyword evidence="1" id="KW-1133">Transmembrane helix</keyword>
<proteinExistence type="predicted"/>
<feature type="transmembrane region" description="Helical" evidence="1">
    <location>
        <begin position="400"/>
        <end position="420"/>
    </location>
</feature>
<keyword evidence="3" id="KW-1185">Reference proteome</keyword>
<dbReference type="STRING" id="218140.BPSY_0387"/>
<accession>A0A087CJ41</accession>
<dbReference type="eggNOG" id="ENOG5032F20">
    <property type="taxonomic scope" value="Bacteria"/>
</dbReference>
<comment type="caution">
    <text evidence="2">The sequence shown here is derived from an EMBL/GenBank/DDBJ whole genome shotgun (WGS) entry which is preliminary data.</text>
</comment>
<evidence type="ECO:0000313" key="3">
    <source>
        <dbReference type="Proteomes" id="UP000029050"/>
    </source>
</evidence>
<organism evidence="2 3">
    <name type="scientific">Bifidobacterium psychraerophilum</name>
    <dbReference type="NCBI Taxonomy" id="218140"/>
    <lineage>
        <taxon>Bacteria</taxon>
        <taxon>Bacillati</taxon>
        <taxon>Actinomycetota</taxon>
        <taxon>Actinomycetes</taxon>
        <taxon>Bifidobacteriales</taxon>
        <taxon>Bifidobacteriaceae</taxon>
        <taxon>Bifidobacterium</taxon>
    </lineage>
</organism>
<keyword evidence="1" id="KW-0812">Transmembrane</keyword>
<name>A0A087CJ41_9BIFI</name>
<feature type="transmembrane region" description="Helical" evidence="1">
    <location>
        <begin position="30"/>
        <end position="48"/>
    </location>
</feature>
<evidence type="ECO:0000256" key="1">
    <source>
        <dbReference type="SAM" id="Phobius"/>
    </source>
</evidence>
<gene>
    <name evidence="2" type="ORF">BPSY_0387</name>
</gene>
<dbReference type="EMBL" id="JGZI01000007">
    <property type="protein sequence ID" value="KFI83291.1"/>
    <property type="molecule type" value="Genomic_DNA"/>
</dbReference>
<dbReference type="Proteomes" id="UP000029050">
    <property type="component" value="Unassembled WGS sequence"/>
</dbReference>
<dbReference type="NCBIfam" id="TIGR04370">
    <property type="entry name" value="glyco_rpt_poly"/>
    <property type="match status" value="1"/>
</dbReference>
<sequence length="442" mass="49491">MSSFYILIALLIIPAIVTFSYTKDIGNPGVVLSLSFLFASFSATVGYGRWHNNTLSPLTILVLCVGVYTFCIISIIISLSLHRTQTNHQEDAHVLWALNPTISLWKLAIVTVFILLISFIYLKQLISLMNSMGYTGYSVAEKLNAYRGTVLLTNDEGNTGGISLIVQQLRNIIDVLVPLLFFEFFRERLFLGKTNIAVLLALLAGLTSSFLSTGRALLLSYLLGGIIIYFYLARVKKKKFDTRVIVKVISCGAFLLCLLFILNSVLARNVNLGFVDYISFYFGSSITNLNTFLSGPITWPGQTLNGLAKIAHTLGFANTYSEIPNVWVHYRGGISSNVYTGVQRYYADAGLLGVLLGMSIFSIVITIFYFKARDEGQPLWCVFYAMCFSTLIDQSRSESFFTYFLRISLPLTIICLILLFRFINQHAPTRYLTAADPRYKLN</sequence>
<evidence type="ECO:0000313" key="2">
    <source>
        <dbReference type="EMBL" id="KFI83291.1"/>
    </source>
</evidence>